<name>A0A553PSW4_TIGCA</name>
<keyword evidence="9" id="KW-1185">Reference proteome</keyword>
<dbReference type="STRING" id="6832.A0A553PSW4"/>
<evidence type="ECO:0000313" key="8">
    <source>
        <dbReference type="EMBL" id="TRY80773.1"/>
    </source>
</evidence>
<feature type="signal peptide" evidence="6">
    <location>
        <begin position="1"/>
        <end position="21"/>
    </location>
</feature>
<dbReference type="SMART" id="SM00181">
    <property type="entry name" value="EGF"/>
    <property type="match status" value="5"/>
</dbReference>
<evidence type="ECO:0000256" key="4">
    <source>
        <dbReference type="PROSITE-ProRule" id="PRU00076"/>
    </source>
</evidence>
<dbReference type="Proteomes" id="UP000318571">
    <property type="component" value="Chromosome 12"/>
</dbReference>
<dbReference type="PROSITE" id="PS00022">
    <property type="entry name" value="EGF_1"/>
    <property type="match status" value="3"/>
</dbReference>
<evidence type="ECO:0000259" key="7">
    <source>
        <dbReference type="PROSITE" id="PS50026"/>
    </source>
</evidence>
<feature type="domain" description="EGF-like" evidence="7">
    <location>
        <begin position="196"/>
        <end position="225"/>
    </location>
</feature>
<dbReference type="GO" id="GO:0042803">
    <property type="term" value="F:protein homodimerization activity"/>
    <property type="evidence" value="ECO:0007669"/>
    <property type="project" value="TreeGrafter"/>
</dbReference>
<evidence type="ECO:0000256" key="1">
    <source>
        <dbReference type="ARBA" id="ARBA00022536"/>
    </source>
</evidence>
<evidence type="ECO:0000256" key="3">
    <source>
        <dbReference type="ARBA" id="ARBA00023157"/>
    </source>
</evidence>
<comment type="caution">
    <text evidence="8">The sequence shown here is derived from an EMBL/GenBank/DDBJ whole genome shotgun (WGS) entry which is preliminary data.</text>
</comment>
<sequence length="403" mass="44293">MTGRVSRCLALLVVSVNLANGDKLLSSIGNGGSRRFVFTPLRNDELPCVAENLRQSHRYICDDEANVICLSGWKEDPDWSKRDLRNPCPIPICDYHGDTCQHGQCVRPDVCACEVGWQGHLCDTCIPLPGCVHGSCNATFECNCDLNDQGAPMWEGAFCDQPACPDCHPDHGFCFEPFECQCHEGWQGPDCQECVKLPGCFHGSCEDGKTHSCQCDEGWTGHLCDQPQCGDGCHHQNGFCIEPDTCICKPEKDRIAPSVFLTGCALKMAIVMSPNQCICNSTVADEDRFDICNREKINGPMYKEQQGECSLKCTEFTAYELPMGPPIGIRATECSWGQTEGLCTPKQSDCFGSQEWEFDDSLGTKELNNESCTYGEAFESITMPTSSSSTQITASQTTNTTIP</sequence>
<feature type="region of interest" description="Disordered" evidence="5">
    <location>
        <begin position="383"/>
        <end position="403"/>
    </location>
</feature>
<reference evidence="8 9" key="1">
    <citation type="journal article" date="2018" name="Nat. Ecol. Evol.">
        <title>Genomic signatures of mitonuclear coevolution across populations of Tigriopus californicus.</title>
        <authorList>
            <person name="Barreto F.S."/>
            <person name="Watson E.T."/>
            <person name="Lima T.G."/>
            <person name="Willett C.S."/>
            <person name="Edmands S."/>
            <person name="Li W."/>
            <person name="Burton R.S."/>
        </authorList>
    </citation>
    <scope>NUCLEOTIDE SEQUENCE [LARGE SCALE GENOMIC DNA]</scope>
    <source>
        <strain evidence="8 9">San Diego</strain>
    </source>
</reference>
<gene>
    <name evidence="8" type="ORF">TCAL_15466</name>
</gene>
<dbReference type="Gene3D" id="2.10.25.10">
    <property type="entry name" value="Laminin"/>
    <property type="match status" value="4"/>
</dbReference>
<protein>
    <recommendedName>
        <fullName evidence="7">EGF-like domain-containing protein</fullName>
    </recommendedName>
</protein>
<keyword evidence="2" id="KW-0677">Repeat</keyword>
<dbReference type="GO" id="GO:0046982">
    <property type="term" value="F:protein heterodimerization activity"/>
    <property type="evidence" value="ECO:0007669"/>
    <property type="project" value="TreeGrafter"/>
</dbReference>
<dbReference type="InterPro" id="IPR051216">
    <property type="entry name" value="Teneurin"/>
</dbReference>
<keyword evidence="1 4" id="KW-0245">EGF-like domain</keyword>
<dbReference type="GO" id="GO:0007157">
    <property type="term" value="P:heterophilic cell-cell adhesion via plasma membrane cell adhesion molecules"/>
    <property type="evidence" value="ECO:0007669"/>
    <property type="project" value="TreeGrafter"/>
</dbReference>
<evidence type="ECO:0000256" key="2">
    <source>
        <dbReference type="ARBA" id="ARBA00022737"/>
    </source>
</evidence>
<dbReference type="PANTHER" id="PTHR11219">
    <property type="entry name" value="TENEURIN AND N-ACETYLGLUCOSAMINE-1-PHOSPHODIESTER ALPHA-N-ACETYLGLUCOSAMINIDASE"/>
    <property type="match status" value="1"/>
</dbReference>
<evidence type="ECO:0000313" key="9">
    <source>
        <dbReference type="Proteomes" id="UP000318571"/>
    </source>
</evidence>
<proteinExistence type="predicted"/>
<feature type="chain" id="PRO_5021738357" description="EGF-like domain-containing protein" evidence="6">
    <location>
        <begin position="22"/>
        <end position="403"/>
    </location>
</feature>
<dbReference type="EMBL" id="VCGU01000001">
    <property type="protein sequence ID" value="TRY80773.1"/>
    <property type="molecule type" value="Genomic_DNA"/>
</dbReference>
<dbReference type="GO" id="GO:0043005">
    <property type="term" value="C:neuron projection"/>
    <property type="evidence" value="ECO:0007669"/>
    <property type="project" value="TreeGrafter"/>
</dbReference>
<dbReference type="AlphaFoldDB" id="A0A553PSW4"/>
<organism evidence="8 9">
    <name type="scientific">Tigriopus californicus</name>
    <name type="common">Marine copepod</name>
    <dbReference type="NCBI Taxonomy" id="6832"/>
    <lineage>
        <taxon>Eukaryota</taxon>
        <taxon>Metazoa</taxon>
        <taxon>Ecdysozoa</taxon>
        <taxon>Arthropoda</taxon>
        <taxon>Crustacea</taxon>
        <taxon>Multicrustacea</taxon>
        <taxon>Hexanauplia</taxon>
        <taxon>Copepoda</taxon>
        <taxon>Harpacticoida</taxon>
        <taxon>Harpacticidae</taxon>
        <taxon>Tigriopus</taxon>
    </lineage>
</organism>
<dbReference type="GO" id="GO:0048666">
    <property type="term" value="P:neuron development"/>
    <property type="evidence" value="ECO:0007669"/>
    <property type="project" value="TreeGrafter"/>
</dbReference>
<feature type="disulfide bond" evidence="4">
    <location>
        <begin position="215"/>
        <end position="224"/>
    </location>
</feature>
<evidence type="ECO:0000256" key="6">
    <source>
        <dbReference type="SAM" id="SignalP"/>
    </source>
</evidence>
<keyword evidence="3 4" id="KW-1015">Disulfide bond</keyword>
<dbReference type="OMA" id="CEPAPCE"/>
<dbReference type="PROSITE" id="PS01186">
    <property type="entry name" value="EGF_2"/>
    <property type="match status" value="1"/>
</dbReference>
<dbReference type="InterPro" id="IPR000742">
    <property type="entry name" value="EGF"/>
</dbReference>
<dbReference type="PROSITE" id="PS50026">
    <property type="entry name" value="EGF_3"/>
    <property type="match status" value="1"/>
</dbReference>
<dbReference type="GO" id="GO:0050839">
    <property type="term" value="F:cell adhesion molecule binding"/>
    <property type="evidence" value="ECO:0007669"/>
    <property type="project" value="TreeGrafter"/>
</dbReference>
<dbReference type="PANTHER" id="PTHR11219:SF69">
    <property type="entry name" value="TENEURIN-A"/>
    <property type="match status" value="1"/>
</dbReference>
<evidence type="ECO:0000256" key="5">
    <source>
        <dbReference type="SAM" id="MobiDB-lite"/>
    </source>
</evidence>
<keyword evidence="6" id="KW-0732">Signal</keyword>
<feature type="compositionally biased region" description="Low complexity" evidence="5">
    <location>
        <begin position="385"/>
        <end position="403"/>
    </location>
</feature>
<comment type="caution">
    <text evidence="4">Lacks conserved residue(s) required for the propagation of feature annotation.</text>
</comment>
<accession>A0A553PSW4</accession>